<proteinExistence type="predicted"/>
<organism evidence="2 3">
    <name type="scientific">Methylobrevis albus</name>
    <dbReference type="NCBI Taxonomy" id="2793297"/>
    <lineage>
        <taxon>Bacteria</taxon>
        <taxon>Pseudomonadati</taxon>
        <taxon>Pseudomonadota</taxon>
        <taxon>Alphaproteobacteria</taxon>
        <taxon>Hyphomicrobiales</taxon>
        <taxon>Pleomorphomonadaceae</taxon>
        <taxon>Methylobrevis</taxon>
    </lineage>
</organism>
<evidence type="ECO:0000313" key="3">
    <source>
        <dbReference type="Proteomes" id="UP000631694"/>
    </source>
</evidence>
<feature type="domain" description="HNH nuclease" evidence="1">
    <location>
        <begin position="54"/>
        <end position="106"/>
    </location>
</feature>
<name>A0A931N0U0_9HYPH</name>
<evidence type="ECO:0000259" key="1">
    <source>
        <dbReference type="SMART" id="SM00507"/>
    </source>
</evidence>
<accession>A0A931N0U0</accession>
<dbReference type="Gene3D" id="1.10.30.50">
    <property type="match status" value="1"/>
</dbReference>
<sequence length="120" mass="13667">MPSKPRSICHCGKVAVQSGQHCPCAIARQREARAAYDATRPSASARGYNAEWRALRSKYLKANPLCSHEYCKEQATEVDHIVSIKNDTSLRLNWSNLRAYCRHHHSQRTSREQGFAKSRL</sequence>
<dbReference type="CDD" id="cd00085">
    <property type="entry name" value="HNHc"/>
    <property type="match status" value="1"/>
</dbReference>
<dbReference type="InterPro" id="IPR003615">
    <property type="entry name" value="HNH_nuc"/>
</dbReference>
<dbReference type="Proteomes" id="UP000631694">
    <property type="component" value="Unassembled WGS sequence"/>
</dbReference>
<dbReference type="Pfam" id="PF01844">
    <property type="entry name" value="HNH"/>
    <property type="match status" value="1"/>
</dbReference>
<dbReference type="GO" id="GO:0008270">
    <property type="term" value="F:zinc ion binding"/>
    <property type="evidence" value="ECO:0007669"/>
    <property type="project" value="InterPro"/>
</dbReference>
<keyword evidence="3" id="KW-1185">Reference proteome</keyword>
<comment type="caution">
    <text evidence="2">The sequence shown here is derived from an EMBL/GenBank/DDBJ whole genome shotgun (WGS) entry which is preliminary data.</text>
</comment>
<dbReference type="RefSeq" id="WP_197312191.1">
    <property type="nucleotide sequence ID" value="NZ_JADZLT010000052.1"/>
</dbReference>
<evidence type="ECO:0000313" key="2">
    <source>
        <dbReference type="EMBL" id="MBH0239126.1"/>
    </source>
</evidence>
<dbReference type="GO" id="GO:0003676">
    <property type="term" value="F:nucleic acid binding"/>
    <property type="evidence" value="ECO:0007669"/>
    <property type="project" value="InterPro"/>
</dbReference>
<dbReference type="EMBL" id="JADZLT010000052">
    <property type="protein sequence ID" value="MBH0239126.1"/>
    <property type="molecule type" value="Genomic_DNA"/>
</dbReference>
<dbReference type="AlphaFoldDB" id="A0A931N0U0"/>
<keyword evidence="2" id="KW-0540">Nuclease</keyword>
<keyword evidence="2" id="KW-0378">Hydrolase</keyword>
<gene>
    <name evidence="2" type="ORF">I5731_14955</name>
</gene>
<reference evidence="2" key="1">
    <citation type="submission" date="2020-12" db="EMBL/GenBank/DDBJ databases">
        <title>Methylobrevis albus sp. nov., isolated from fresh water lack sediment.</title>
        <authorList>
            <person name="Zou Q."/>
        </authorList>
    </citation>
    <scope>NUCLEOTIDE SEQUENCE</scope>
    <source>
        <strain evidence="2">L22</strain>
    </source>
</reference>
<protein>
    <submittedName>
        <fullName evidence="2">HNH endonuclease</fullName>
    </submittedName>
</protein>
<dbReference type="InterPro" id="IPR002711">
    <property type="entry name" value="HNH"/>
</dbReference>
<dbReference type="GO" id="GO:0004519">
    <property type="term" value="F:endonuclease activity"/>
    <property type="evidence" value="ECO:0007669"/>
    <property type="project" value="UniProtKB-KW"/>
</dbReference>
<dbReference type="SMART" id="SM00507">
    <property type="entry name" value="HNHc"/>
    <property type="match status" value="1"/>
</dbReference>
<keyword evidence="2" id="KW-0255">Endonuclease</keyword>